<protein>
    <submittedName>
        <fullName evidence="10">Cation diffusion facilitator family transporter</fullName>
    </submittedName>
</protein>
<keyword evidence="3" id="KW-0813">Transport</keyword>
<evidence type="ECO:0000259" key="9">
    <source>
        <dbReference type="Pfam" id="PF16916"/>
    </source>
</evidence>
<dbReference type="InterPro" id="IPR027469">
    <property type="entry name" value="Cation_efflux_TMD_sf"/>
</dbReference>
<dbReference type="Proteomes" id="UP000008457">
    <property type="component" value="Chromosome"/>
</dbReference>
<reference evidence="10 11" key="2">
    <citation type="journal article" date="2011" name="Stand. Genomic Sci.">
        <title>Complete genome sequence of Mahella australiensis type strain (50-1 BON).</title>
        <authorList>
            <person name="Sikorski J."/>
            <person name="Teshima H."/>
            <person name="Nolan M."/>
            <person name="Lucas S."/>
            <person name="Hammon N."/>
            <person name="Deshpande S."/>
            <person name="Cheng J.F."/>
            <person name="Pitluck S."/>
            <person name="Liolios K."/>
            <person name="Pagani I."/>
            <person name="Ivanova N."/>
            <person name="Huntemann M."/>
            <person name="Mavromatis K."/>
            <person name="Ovchinikova G."/>
            <person name="Pati A."/>
            <person name="Tapia R."/>
            <person name="Han C."/>
            <person name="Goodwin L."/>
            <person name="Chen A."/>
            <person name="Palaniappan K."/>
            <person name="Land M."/>
            <person name="Hauser L."/>
            <person name="Ngatchou-Djao O.D."/>
            <person name="Rohde M."/>
            <person name="Pukall R."/>
            <person name="Spring S."/>
            <person name="Abt B."/>
            <person name="Goker M."/>
            <person name="Detter J.C."/>
            <person name="Woyke T."/>
            <person name="Bristow J."/>
            <person name="Markowitz V."/>
            <person name="Hugenholtz P."/>
            <person name="Eisen J.A."/>
            <person name="Kyrpides N.C."/>
            <person name="Klenk H.P."/>
            <person name="Lapidus A."/>
        </authorList>
    </citation>
    <scope>NUCLEOTIDE SEQUENCE [LARGE SCALE GENOMIC DNA]</scope>
    <source>
        <strain evidence="11">DSM 15567 / CIP 107919 / 50-1 BON</strain>
    </source>
</reference>
<evidence type="ECO:0000256" key="6">
    <source>
        <dbReference type="ARBA" id="ARBA00023136"/>
    </source>
</evidence>
<dbReference type="SUPFAM" id="SSF161111">
    <property type="entry name" value="Cation efflux protein transmembrane domain-like"/>
    <property type="match status" value="1"/>
</dbReference>
<comment type="subcellular location">
    <subcellularLocation>
        <location evidence="1">Membrane</location>
        <topology evidence="1">Multi-pass membrane protein</topology>
    </subcellularLocation>
</comment>
<feature type="domain" description="Cation efflux protein cytoplasmic" evidence="9">
    <location>
        <begin position="210"/>
        <end position="283"/>
    </location>
</feature>
<feature type="transmembrane region" description="Helical" evidence="7">
    <location>
        <begin position="12"/>
        <end position="32"/>
    </location>
</feature>
<evidence type="ECO:0000256" key="4">
    <source>
        <dbReference type="ARBA" id="ARBA00022692"/>
    </source>
</evidence>
<dbReference type="EMBL" id="CP002360">
    <property type="protein sequence ID" value="AEE98075.1"/>
    <property type="molecule type" value="Genomic_DNA"/>
</dbReference>
<comment type="similarity">
    <text evidence="2">Belongs to the cation diffusion facilitator (CDF) transporter (TC 2.A.4) family.</text>
</comment>
<dbReference type="KEGG" id="mas:Mahau_2955"/>
<dbReference type="GO" id="GO:0006882">
    <property type="term" value="P:intracellular zinc ion homeostasis"/>
    <property type="evidence" value="ECO:0007669"/>
    <property type="project" value="TreeGrafter"/>
</dbReference>
<evidence type="ECO:0000256" key="7">
    <source>
        <dbReference type="SAM" id="Phobius"/>
    </source>
</evidence>
<dbReference type="NCBIfam" id="TIGR01297">
    <property type="entry name" value="CDF"/>
    <property type="match status" value="1"/>
</dbReference>
<reference evidence="11" key="1">
    <citation type="submission" date="2010-11" db="EMBL/GenBank/DDBJ databases">
        <title>The complete genome of Mahella australiensis DSM 15567.</title>
        <authorList>
            <consortium name="US DOE Joint Genome Institute (JGI-PGF)"/>
            <person name="Lucas S."/>
            <person name="Copeland A."/>
            <person name="Lapidus A."/>
            <person name="Bruce D."/>
            <person name="Goodwin L."/>
            <person name="Pitluck S."/>
            <person name="Kyrpides N."/>
            <person name="Mavromatis K."/>
            <person name="Pagani I."/>
            <person name="Ivanova N."/>
            <person name="Teshima H."/>
            <person name="Brettin T."/>
            <person name="Detter J.C."/>
            <person name="Han C."/>
            <person name="Tapia R."/>
            <person name="Land M."/>
            <person name="Hauser L."/>
            <person name="Markowitz V."/>
            <person name="Cheng J.-F."/>
            <person name="Hugenholtz P."/>
            <person name="Woyke T."/>
            <person name="Wu D."/>
            <person name="Spring S."/>
            <person name="Pukall R."/>
            <person name="Steenblock K."/>
            <person name="Schneider S."/>
            <person name="Klenk H.-P."/>
            <person name="Eisen J.A."/>
        </authorList>
    </citation>
    <scope>NUCLEOTIDE SEQUENCE [LARGE SCALE GENOMIC DNA]</scope>
    <source>
        <strain evidence="11">DSM 15567 / CIP 107919 / 50-1 BON</strain>
    </source>
</reference>
<dbReference type="InterPro" id="IPR036837">
    <property type="entry name" value="Cation_efflux_CTD_sf"/>
</dbReference>
<feature type="domain" description="Cation efflux protein transmembrane" evidence="8">
    <location>
        <begin position="13"/>
        <end position="204"/>
    </location>
</feature>
<feature type="transmembrane region" description="Helical" evidence="7">
    <location>
        <begin position="113"/>
        <end position="132"/>
    </location>
</feature>
<keyword evidence="4 7" id="KW-0812">Transmembrane</keyword>
<dbReference type="eggNOG" id="COG0053">
    <property type="taxonomic scope" value="Bacteria"/>
</dbReference>
<dbReference type="InterPro" id="IPR002524">
    <property type="entry name" value="Cation_efflux"/>
</dbReference>
<dbReference type="Gene3D" id="1.20.1510.10">
    <property type="entry name" value="Cation efflux protein transmembrane domain"/>
    <property type="match status" value="1"/>
</dbReference>
<dbReference type="InterPro" id="IPR058533">
    <property type="entry name" value="Cation_efflux_TM"/>
</dbReference>
<dbReference type="STRING" id="697281.Mahau_2955"/>
<dbReference type="Pfam" id="PF16916">
    <property type="entry name" value="ZT_dimer"/>
    <property type="match status" value="1"/>
</dbReference>
<accession>F4A0Z8</accession>
<dbReference type="InterPro" id="IPR027470">
    <property type="entry name" value="Cation_efflux_CTD"/>
</dbReference>
<dbReference type="GO" id="GO:0015093">
    <property type="term" value="F:ferrous iron transmembrane transporter activity"/>
    <property type="evidence" value="ECO:0007669"/>
    <property type="project" value="TreeGrafter"/>
</dbReference>
<dbReference type="PANTHER" id="PTHR43840:SF15">
    <property type="entry name" value="MITOCHONDRIAL METAL TRANSPORTER 1-RELATED"/>
    <property type="match status" value="1"/>
</dbReference>
<evidence type="ECO:0000313" key="10">
    <source>
        <dbReference type="EMBL" id="AEE98075.1"/>
    </source>
</evidence>
<keyword evidence="5 7" id="KW-1133">Transmembrane helix</keyword>
<name>F4A0Z8_MAHA5</name>
<dbReference type="AlphaFoldDB" id="F4A0Z8"/>
<dbReference type="RefSeq" id="WP_013782486.1">
    <property type="nucleotide sequence ID" value="NC_015520.1"/>
</dbReference>
<feature type="transmembrane region" description="Helical" evidence="7">
    <location>
        <begin position="82"/>
        <end position="101"/>
    </location>
</feature>
<evidence type="ECO:0000259" key="8">
    <source>
        <dbReference type="Pfam" id="PF01545"/>
    </source>
</evidence>
<dbReference type="SUPFAM" id="SSF160240">
    <property type="entry name" value="Cation efflux protein cytoplasmic domain-like"/>
    <property type="match status" value="1"/>
</dbReference>
<gene>
    <name evidence="10" type="ordered locus">Mahau_2955</name>
</gene>
<dbReference type="FunFam" id="1.20.1510.10:FF:000006">
    <property type="entry name" value="Divalent cation efflux transporter"/>
    <property type="match status" value="1"/>
</dbReference>
<dbReference type="Pfam" id="PF01545">
    <property type="entry name" value="Cation_efflux"/>
    <property type="match status" value="1"/>
</dbReference>
<dbReference type="Gene3D" id="3.30.70.1350">
    <property type="entry name" value="Cation efflux protein, cytoplasmic domain"/>
    <property type="match status" value="1"/>
</dbReference>
<dbReference type="InterPro" id="IPR050291">
    <property type="entry name" value="CDF_Transporter"/>
</dbReference>
<evidence type="ECO:0000256" key="1">
    <source>
        <dbReference type="ARBA" id="ARBA00004141"/>
    </source>
</evidence>
<dbReference type="GO" id="GO:0015341">
    <property type="term" value="F:zinc efflux antiporter activity"/>
    <property type="evidence" value="ECO:0007669"/>
    <property type="project" value="TreeGrafter"/>
</dbReference>
<sequence length="284" mass="31515">MSVYKEVKKVNVIVLVLNLLVAFGKIIVGYAINSMSMEADGFHSLTDASSNIIGLIGVYLSYKPQDKEHPYGHRKIETLVTLVIAIMLFAICYEIFSAVMGRFNRPTTVEASIFGFLVMLITISINMFVAAFERHKGKELGSDFLISDSMHTSSDIYVSLSVILSLVFTRLDIQWADIIVALFIGLMIGRAGYKILCSGIKVLLDTAVIDADEIAALVEQQEGIKSCHKIRTRGKQDDISVDLHVLVDKDMHIYDAHKLADAIEAKLREEYSGITDVTIHIEPS</sequence>
<proteinExistence type="inferred from homology"/>
<evidence type="ECO:0000256" key="2">
    <source>
        <dbReference type="ARBA" id="ARBA00008114"/>
    </source>
</evidence>
<evidence type="ECO:0000313" key="11">
    <source>
        <dbReference type="Proteomes" id="UP000008457"/>
    </source>
</evidence>
<dbReference type="GO" id="GO:0015086">
    <property type="term" value="F:cadmium ion transmembrane transporter activity"/>
    <property type="evidence" value="ECO:0007669"/>
    <property type="project" value="TreeGrafter"/>
</dbReference>
<dbReference type="OrthoDB" id="9806522at2"/>
<keyword evidence="11" id="KW-1185">Reference proteome</keyword>
<dbReference type="PANTHER" id="PTHR43840">
    <property type="entry name" value="MITOCHONDRIAL METAL TRANSPORTER 1-RELATED"/>
    <property type="match status" value="1"/>
</dbReference>
<feature type="transmembrane region" description="Helical" evidence="7">
    <location>
        <begin position="173"/>
        <end position="193"/>
    </location>
</feature>
<evidence type="ECO:0000256" key="5">
    <source>
        <dbReference type="ARBA" id="ARBA00022989"/>
    </source>
</evidence>
<evidence type="ECO:0000256" key="3">
    <source>
        <dbReference type="ARBA" id="ARBA00022448"/>
    </source>
</evidence>
<keyword evidence="6 7" id="KW-0472">Membrane</keyword>
<dbReference type="GO" id="GO:0005886">
    <property type="term" value="C:plasma membrane"/>
    <property type="evidence" value="ECO:0007669"/>
    <property type="project" value="TreeGrafter"/>
</dbReference>
<organism evidence="10 11">
    <name type="scientific">Mahella australiensis (strain DSM 15567 / CIP 107919 / 50-1 BON)</name>
    <dbReference type="NCBI Taxonomy" id="697281"/>
    <lineage>
        <taxon>Bacteria</taxon>
        <taxon>Bacillati</taxon>
        <taxon>Bacillota</taxon>
        <taxon>Clostridia</taxon>
        <taxon>Thermoanaerobacterales</taxon>
        <taxon>Thermoanaerobacterales Family IV. Incertae Sedis</taxon>
        <taxon>Mahella</taxon>
    </lineage>
</organism>
<dbReference type="HOGENOM" id="CLU_013430_3_2_9"/>